<keyword evidence="3" id="KW-1185">Reference proteome</keyword>
<sequence length="350" mass="38946">MSGGDSAPQLVRCEDVWFEDGTVVLQADRTLFRVYAGVLSRHSAFFSDLFAAPRPSDVETYEGCLLVGMQGDNPEDVRNFLLAMLDIEHFETLISDPCAAVAILKLSEKYDAYKLRRRVIAALAPLFPSTLEAFDGLRARGAPRQSYQLRLIYHIISLELALEHAAPSFLPSLLHFMAGQKIEVLELVLSGGNDYKKALVLSPKVKQALWLAKQRLSALARKEVFTKMFEVGACDQAERCNALRLAFIIDFQSPDGYLDPLQQPRAFGQNLPDLFCPSCIGEISRSFREGRARAWEELPRIFALPPWSDLESGTFDPPPVVPPSVEAPPPVPSPSNSENDWIDLDEAHAM</sequence>
<evidence type="ECO:0000313" key="3">
    <source>
        <dbReference type="Proteomes" id="UP000703269"/>
    </source>
</evidence>
<evidence type="ECO:0000313" key="2">
    <source>
        <dbReference type="EMBL" id="GJE90736.1"/>
    </source>
</evidence>
<accession>A0A9P3G9L5</accession>
<name>A0A9P3G9L5_9APHY</name>
<comment type="caution">
    <text evidence="2">The sequence shown here is derived from an EMBL/GenBank/DDBJ whole genome shotgun (WGS) entry which is preliminary data.</text>
</comment>
<protein>
    <recommendedName>
        <fullName evidence="4">BTB domain-containing protein</fullName>
    </recommendedName>
</protein>
<dbReference type="OrthoDB" id="2758621at2759"/>
<gene>
    <name evidence="2" type="ORF">PsYK624_068800</name>
</gene>
<proteinExistence type="predicted"/>
<dbReference type="EMBL" id="BPQB01000018">
    <property type="protein sequence ID" value="GJE90736.1"/>
    <property type="molecule type" value="Genomic_DNA"/>
</dbReference>
<dbReference type="AlphaFoldDB" id="A0A9P3G9L5"/>
<evidence type="ECO:0000256" key="1">
    <source>
        <dbReference type="SAM" id="MobiDB-lite"/>
    </source>
</evidence>
<organism evidence="2 3">
    <name type="scientific">Phanerochaete sordida</name>
    <dbReference type="NCBI Taxonomy" id="48140"/>
    <lineage>
        <taxon>Eukaryota</taxon>
        <taxon>Fungi</taxon>
        <taxon>Dikarya</taxon>
        <taxon>Basidiomycota</taxon>
        <taxon>Agaricomycotina</taxon>
        <taxon>Agaricomycetes</taxon>
        <taxon>Polyporales</taxon>
        <taxon>Phanerochaetaceae</taxon>
        <taxon>Phanerochaete</taxon>
    </lineage>
</organism>
<reference evidence="2 3" key="1">
    <citation type="submission" date="2021-08" db="EMBL/GenBank/DDBJ databases">
        <title>Draft Genome Sequence of Phanerochaete sordida strain YK-624.</title>
        <authorList>
            <person name="Mori T."/>
            <person name="Dohra H."/>
            <person name="Suzuki T."/>
            <person name="Kawagishi H."/>
            <person name="Hirai H."/>
        </authorList>
    </citation>
    <scope>NUCLEOTIDE SEQUENCE [LARGE SCALE GENOMIC DNA]</scope>
    <source>
        <strain evidence="2 3">YK-624</strain>
    </source>
</reference>
<dbReference type="Proteomes" id="UP000703269">
    <property type="component" value="Unassembled WGS sequence"/>
</dbReference>
<feature type="compositionally biased region" description="Pro residues" evidence="1">
    <location>
        <begin position="316"/>
        <end position="333"/>
    </location>
</feature>
<evidence type="ECO:0008006" key="4">
    <source>
        <dbReference type="Google" id="ProtNLM"/>
    </source>
</evidence>
<feature type="region of interest" description="Disordered" evidence="1">
    <location>
        <begin position="313"/>
        <end position="350"/>
    </location>
</feature>